<evidence type="ECO:0000313" key="3">
    <source>
        <dbReference type="Proteomes" id="UP000027466"/>
    </source>
</evidence>
<organism evidence="2 3">
    <name type="scientific">Caballeronia glathei</name>
    <dbReference type="NCBI Taxonomy" id="60547"/>
    <lineage>
        <taxon>Bacteria</taxon>
        <taxon>Pseudomonadati</taxon>
        <taxon>Pseudomonadota</taxon>
        <taxon>Betaproteobacteria</taxon>
        <taxon>Burkholderiales</taxon>
        <taxon>Burkholderiaceae</taxon>
        <taxon>Caballeronia</taxon>
    </lineage>
</organism>
<dbReference type="EMBL" id="JFHC01000056">
    <property type="protein sequence ID" value="KDR39588.1"/>
    <property type="molecule type" value="Genomic_DNA"/>
</dbReference>
<proteinExistence type="predicted"/>
<name>A0A069PFX3_9BURK</name>
<dbReference type="Proteomes" id="UP000027466">
    <property type="component" value="Unassembled WGS sequence"/>
</dbReference>
<feature type="region of interest" description="Disordered" evidence="1">
    <location>
        <begin position="29"/>
        <end position="93"/>
    </location>
</feature>
<protein>
    <submittedName>
        <fullName evidence="2">Uncharacterized protein</fullName>
    </submittedName>
</protein>
<sequence>MWKRSANSASRSTFAARSNTNVRRLRWQPWHLPGPRAGDTAPRHGSRAPRIQPWSANCPTSSRTLKKSARCRSSVERNPRLIGQPTRNRLNRHLAPETWTKPAIPRSAVRALRHRMTGIRVCIRPVDETRQAVAAKRRRDVADLCPKPVQSKQGQRKPDVLRECRDQKGRTLPFELQRNAYAGQRRKRRIGIEYAEIRRDGSLCDDGKGLPRTDQGREARKTAARAGDAIGSPRALQRFASSHVIERVRIGKRERQRVEVRGIQPRIANPDERFAANDVFVRRVFRQRDHGKVQRMHLQLFEQSRGRGANDLHQRMRVLA</sequence>
<feature type="compositionally biased region" description="Polar residues" evidence="1">
    <location>
        <begin position="54"/>
        <end position="63"/>
    </location>
</feature>
<reference evidence="2 3" key="1">
    <citation type="submission" date="2014-03" db="EMBL/GenBank/DDBJ databases">
        <title>Draft Genome Sequences of Four Burkholderia Strains.</title>
        <authorList>
            <person name="Liu X.Y."/>
            <person name="Li C.X."/>
            <person name="Xu J.H."/>
        </authorList>
    </citation>
    <scope>NUCLEOTIDE SEQUENCE [LARGE SCALE GENOMIC DNA]</scope>
    <source>
        <strain evidence="2 3">DSM 50014</strain>
    </source>
</reference>
<evidence type="ECO:0000313" key="2">
    <source>
        <dbReference type="EMBL" id="KDR39588.1"/>
    </source>
</evidence>
<evidence type="ECO:0000256" key="1">
    <source>
        <dbReference type="SAM" id="MobiDB-lite"/>
    </source>
</evidence>
<keyword evidence="3" id="KW-1185">Reference proteome</keyword>
<gene>
    <name evidence="2" type="ORF">BG61_31380</name>
</gene>
<comment type="caution">
    <text evidence="2">The sequence shown here is derived from an EMBL/GenBank/DDBJ whole genome shotgun (WGS) entry which is preliminary data.</text>
</comment>
<dbReference type="AlphaFoldDB" id="A0A069PFX3"/>
<accession>A0A069PFX3</accession>